<evidence type="ECO:0000313" key="8">
    <source>
        <dbReference type="EMBL" id="MFD1886907.1"/>
    </source>
</evidence>
<dbReference type="SUPFAM" id="SSF53335">
    <property type="entry name" value="S-adenosyl-L-methionine-dependent methyltransferases"/>
    <property type="match status" value="1"/>
</dbReference>
<dbReference type="PANTHER" id="PTHR10629:SF52">
    <property type="entry name" value="DNA (CYTOSINE-5)-METHYLTRANSFERASE 1"/>
    <property type="match status" value="1"/>
</dbReference>
<reference evidence="9" key="1">
    <citation type="journal article" date="2019" name="Int. J. Syst. Evol. Microbiol.">
        <title>The Global Catalogue of Microorganisms (GCM) 10K type strain sequencing project: providing services to taxonomists for standard genome sequencing and annotation.</title>
        <authorList>
            <consortium name="The Broad Institute Genomics Platform"/>
            <consortium name="The Broad Institute Genome Sequencing Center for Infectious Disease"/>
            <person name="Wu L."/>
            <person name="Ma J."/>
        </authorList>
    </citation>
    <scope>NUCLEOTIDE SEQUENCE [LARGE SCALE GENOMIC DNA]</scope>
    <source>
        <strain evidence="9">CCUG 54950</strain>
    </source>
</reference>
<dbReference type="Proteomes" id="UP001597233">
    <property type="component" value="Unassembled WGS sequence"/>
</dbReference>
<dbReference type="GO" id="GO:0032259">
    <property type="term" value="P:methylation"/>
    <property type="evidence" value="ECO:0007669"/>
    <property type="project" value="UniProtKB-KW"/>
</dbReference>
<comment type="caution">
    <text evidence="8">The sequence shown here is derived from an EMBL/GenBank/DDBJ whole genome shotgun (WGS) entry which is preliminary data.</text>
</comment>
<dbReference type="GO" id="GO:0003886">
    <property type="term" value="F:DNA (cytosine-5-)-methyltransferase activity"/>
    <property type="evidence" value="ECO:0007669"/>
    <property type="project" value="UniProtKB-EC"/>
</dbReference>
<dbReference type="InterPro" id="IPR018117">
    <property type="entry name" value="C5_DNA_meth_AS"/>
</dbReference>
<dbReference type="PANTHER" id="PTHR10629">
    <property type="entry name" value="CYTOSINE-SPECIFIC METHYLTRANSFERASE"/>
    <property type="match status" value="1"/>
</dbReference>
<sequence length="337" mass="38122">MTLNAIDLFSGCGGLTQGLKQANINVVGAVEIDKYAAKTYSLNHPEVSLIEEDIRKVSAQNILDKIQVEKIDLVAGCPPCQGFSNIRNFNRKTIIEDTRNELILDFLRIIEGILPTFVMMENVPGIIEYDYFKNTVNRLKQLGYSLDYKIVNVEKYGVPQRRKRLVLLGSRLGDVEIPSHAIDQHFTVRDYIYDLPSPNESDDPVHKIHSNHTERIQKLISLIPKNGGNRKDLPFELWLDCHKKKGVGFDDIYGRLSWDKVSSTITGGCLNPSKGRFLHPTENRSISAREAALLQTFPIDYKFPTDISKTEIAKMIGNSFPPKFSELQAKYLQSLLA</sequence>
<keyword evidence="3 5" id="KW-0949">S-adenosyl-L-methionine</keyword>
<evidence type="ECO:0000256" key="1">
    <source>
        <dbReference type="ARBA" id="ARBA00022603"/>
    </source>
</evidence>
<dbReference type="InterPro" id="IPR029063">
    <property type="entry name" value="SAM-dependent_MTases_sf"/>
</dbReference>
<evidence type="ECO:0000256" key="3">
    <source>
        <dbReference type="ARBA" id="ARBA00022691"/>
    </source>
</evidence>
<dbReference type="PROSITE" id="PS00094">
    <property type="entry name" value="C5_MTASE_1"/>
    <property type="match status" value="1"/>
</dbReference>
<gene>
    <name evidence="8" type="ORF">ACFSC9_15505</name>
</gene>
<keyword evidence="9" id="KW-1185">Reference proteome</keyword>
<feature type="active site" evidence="5">
    <location>
        <position position="80"/>
    </location>
</feature>
<keyword evidence="1 5" id="KW-0489">Methyltransferase</keyword>
<evidence type="ECO:0000256" key="4">
    <source>
        <dbReference type="ARBA" id="ARBA00022747"/>
    </source>
</evidence>
<comment type="similarity">
    <text evidence="5 6">Belongs to the class I-like SAM-binding methyltransferase superfamily. C5-methyltransferase family.</text>
</comment>
<dbReference type="RefSeq" id="WP_347326564.1">
    <property type="nucleotide sequence ID" value="NZ_JBCGUH010000013.1"/>
</dbReference>
<evidence type="ECO:0000313" key="9">
    <source>
        <dbReference type="Proteomes" id="UP001597233"/>
    </source>
</evidence>
<dbReference type="NCBIfam" id="TIGR00675">
    <property type="entry name" value="dcm"/>
    <property type="match status" value="1"/>
</dbReference>
<proteinExistence type="inferred from homology"/>
<protein>
    <recommendedName>
        <fullName evidence="7">Cytosine-specific methyltransferase</fullName>
        <ecNumber evidence="7">2.1.1.37</ecNumber>
    </recommendedName>
</protein>
<evidence type="ECO:0000256" key="5">
    <source>
        <dbReference type="PROSITE-ProRule" id="PRU01016"/>
    </source>
</evidence>
<dbReference type="PROSITE" id="PS51679">
    <property type="entry name" value="SAM_MT_C5"/>
    <property type="match status" value="1"/>
</dbReference>
<accession>A0ABW4RL94</accession>
<name>A0ABW4RL94_9BACL</name>
<dbReference type="PRINTS" id="PR00105">
    <property type="entry name" value="C5METTRFRASE"/>
</dbReference>
<dbReference type="InterPro" id="IPR050390">
    <property type="entry name" value="C5-Methyltransferase"/>
</dbReference>
<dbReference type="InterPro" id="IPR001525">
    <property type="entry name" value="C5_MeTfrase"/>
</dbReference>
<dbReference type="Gene3D" id="3.40.50.150">
    <property type="entry name" value="Vaccinia Virus protein VP39"/>
    <property type="match status" value="1"/>
</dbReference>
<evidence type="ECO:0000256" key="2">
    <source>
        <dbReference type="ARBA" id="ARBA00022679"/>
    </source>
</evidence>
<dbReference type="Gene3D" id="3.90.120.10">
    <property type="entry name" value="DNA Methylase, subunit A, domain 2"/>
    <property type="match status" value="1"/>
</dbReference>
<organism evidence="8 9">
    <name type="scientific">Paenibacillus wenxiniae</name>
    <dbReference type="NCBI Taxonomy" id="1636843"/>
    <lineage>
        <taxon>Bacteria</taxon>
        <taxon>Bacillati</taxon>
        <taxon>Bacillota</taxon>
        <taxon>Bacilli</taxon>
        <taxon>Bacillales</taxon>
        <taxon>Paenibacillaceae</taxon>
        <taxon>Paenibacillus</taxon>
    </lineage>
</organism>
<evidence type="ECO:0000256" key="7">
    <source>
        <dbReference type="RuleBase" id="RU000417"/>
    </source>
</evidence>
<keyword evidence="2 5" id="KW-0808">Transferase</keyword>
<dbReference type="Pfam" id="PF00145">
    <property type="entry name" value="DNA_methylase"/>
    <property type="match status" value="1"/>
</dbReference>
<keyword evidence="4" id="KW-0680">Restriction system</keyword>
<comment type="catalytic activity">
    <reaction evidence="7">
        <text>a 2'-deoxycytidine in DNA + S-adenosyl-L-methionine = a 5-methyl-2'-deoxycytidine in DNA + S-adenosyl-L-homocysteine + H(+)</text>
        <dbReference type="Rhea" id="RHEA:13681"/>
        <dbReference type="Rhea" id="RHEA-COMP:11369"/>
        <dbReference type="Rhea" id="RHEA-COMP:11370"/>
        <dbReference type="ChEBI" id="CHEBI:15378"/>
        <dbReference type="ChEBI" id="CHEBI:57856"/>
        <dbReference type="ChEBI" id="CHEBI:59789"/>
        <dbReference type="ChEBI" id="CHEBI:85452"/>
        <dbReference type="ChEBI" id="CHEBI:85454"/>
        <dbReference type="EC" id="2.1.1.37"/>
    </reaction>
</comment>
<evidence type="ECO:0000256" key="6">
    <source>
        <dbReference type="RuleBase" id="RU000416"/>
    </source>
</evidence>
<dbReference type="EMBL" id="JBHUEH010000022">
    <property type="protein sequence ID" value="MFD1886907.1"/>
    <property type="molecule type" value="Genomic_DNA"/>
</dbReference>
<dbReference type="EC" id="2.1.1.37" evidence="7"/>